<evidence type="ECO:0000313" key="1">
    <source>
        <dbReference type="EMBL" id="SMF38703.1"/>
    </source>
</evidence>
<gene>
    <name evidence="1" type="ORF">SAMN02745746_02921</name>
</gene>
<organism evidence="1 2">
    <name type="scientific">Pseudogulbenkiania subflava DSM 22618</name>
    <dbReference type="NCBI Taxonomy" id="1123014"/>
    <lineage>
        <taxon>Bacteria</taxon>
        <taxon>Pseudomonadati</taxon>
        <taxon>Pseudomonadota</taxon>
        <taxon>Betaproteobacteria</taxon>
        <taxon>Neisseriales</taxon>
        <taxon>Chromobacteriaceae</taxon>
        <taxon>Pseudogulbenkiania</taxon>
    </lineage>
</organism>
<proteinExistence type="predicted"/>
<dbReference type="Pfam" id="PF10009">
    <property type="entry name" value="DUF2252"/>
    <property type="match status" value="1"/>
</dbReference>
<dbReference type="AlphaFoldDB" id="A0A1Y6C7N6"/>
<dbReference type="InterPro" id="IPR011009">
    <property type="entry name" value="Kinase-like_dom_sf"/>
</dbReference>
<dbReference type="InterPro" id="IPR018721">
    <property type="entry name" value="DUF2252"/>
</dbReference>
<evidence type="ECO:0000313" key="2">
    <source>
        <dbReference type="Proteomes" id="UP000192920"/>
    </source>
</evidence>
<dbReference type="SUPFAM" id="SSF56112">
    <property type="entry name" value="Protein kinase-like (PK-like)"/>
    <property type="match status" value="1"/>
</dbReference>
<dbReference type="PANTHER" id="PTHR39441">
    <property type="entry name" value="DUF2252 DOMAIN-CONTAINING PROTEIN"/>
    <property type="match status" value="1"/>
</dbReference>
<accession>A0A1Y6C7N6</accession>
<dbReference type="Proteomes" id="UP000192920">
    <property type="component" value="Unassembled WGS sequence"/>
</dbReference>
<dbReference type="RefSeq" id="WP_085277056.1">
    <property type="nucleotide sequence ID" value="NZ_FXAG01000017.1"/>
</dbReference>
<protein>
    <submittedName>
        <fullName evidence="1">Uncharacterized conserved protein, DUF2252 family</fullName>
    </submittedName>
</protein>
<sequence>MPLPPPDERRPLLLALRNLKMARSPHAYVRGNTVQYYDWLHSQRGHALPHGPAVWICGDCHLSNLGPLGRIDGKVVVQIRDLDQTVIGNPAHDLVRLALSLATAARGSRLPGVITAQMLEQMVQGYENAFLSPPQQQPRPELIDSLLRTSKSRRWEQLAREHIDNPKPTIPLGRRFWPLDDEERQAMQELFRTGGLRKLATRLKSRDDDARVELLDAAYWVKGCSSLGLLRYAVLLGIDNGEEREYCLIDIKEAVHAAAPRLNRSKMPRDNAQRVLTGTRNLSPALGERMLAARFLDRGVFIRELLPQDLALQIEQLDPKQAMQVAHYLAWVVGTAHARQMDEATCKAWLSELKQQRSKTLDAPSWLWQSVVQLVASHEQGYLEHCRKYALSLAKSP</sequence>
<dbReference type="EMBL" id="FXAG01000017">
    <property type="protein sequence ID" value="SMF38703.1"/>
    <property type="molecule type" value="Genomic_DNA"/>
</dbReference>
<name>A0A1Y6C7N6_9NEIS</name>
<dbReference type="PANTHER" id="PTHR39441:SF1">
    <property type="entry name" value="DUF2252 DOMAIN-CONTAINING PROTEIN"/>
    <property type="match status" value="1"/>
</dbReference>
<dbReference type="STRING" id="1123014.SAMN02745746_02921"/>
<keyword evidence="2" id="KW-1185">Reference proteome</keyword>
<reference evidence="2" key="1">
    <citation type="submission" date="2017-04" db="EMBL/GenBank/DDBJ databases">
        <authorList>
            <person name="Varghese N."/>
            <person name="Submissions S."/>
        </authorList>
    </citation>
    <scope>NUCLEOTIDE SEQUENCE [LARGE SCALE GENOMIC DNA]</scope>
    <source>
        <strain evidence="2">DSM 22618</strain>
    </source>
</reference>